<evidence type="ECO:0000256" key="3">
    <source>
        <dbReference type="ARBA" id="ARBA00022692"/>
    </source>
</evidence>
<evidence type="ECO:0000259" key="10">
    <source>
        <dbReference type="PROSITE" id="PS50262"/>
    </source>
</evidence>
<accession>A0A8B7Z1Q8</accession>
<dbReference type="OMA" id="CTWAIPL"/>
<keyword evidence="6 9" id="KW-0472">Membrane</keyword>
<feature type="transmembrane region" description="Helical" evidence="9">
    <location>
        <begin position="258"/>
        <end position="278"/>
    </location>
</feature>
<dbReference type="RefSeq" id="XP_022099539.1">
    <property type="nucleotide sequence ID" value="XM_022243847.1"/>
</dbReference>
<keyword evidence="4 9" id="KW-1133">Transmembrane helix</keyword>
<evidence type="ECO:0000256" key="5">
    <source>
        <dbReference type="ARBA" id="ARBA00023040"/>
    </source>
</evidence>
<evidence type="ECO:0000256" key="4">
    <source>
        <dbReference type="ARBA" id="ARBA00022989"/>
    </source>
</evidence>
<keyword evidence="5" id="KW-0297">G-protein coupled receptor</keyword>
<evidence type="ECO:0000256" key="7">
    <source>
        <dbReference type="ARBA" id="ARBA00023170"/>
    </source>
</evidence>
<dbReference type="PANTHER" id="PTHR24228:SF72">
    <property type="entry name" value="G-PROTEIN COUPLED RECEPTORS FAMILY 1 PROFILE DOMAIN-CONTAINING PROTEIN"/>
    <property type="match status" value="1"/>
</dbReference>
<proteinExistence type="predicted"/>
<dbReference type="OrthoDB" id="10044919at2759"/>
<keyword evidence="8" id="KW-0807">Transducer</keyword>
<feature type="transmembrane region" description="Helical" evidence="9">
    <location>
        <begin position="97"/>
        <end position="120"/>
    </location>
</feature>
<evidence type="ECO:0000256" key="1">
    <source>
        <dbReference type="ARBA" id="ARBA00004651"/>
    </source>
</evidence>
<dbReference type="Gene3D" id="1.20.1070.10">
    <property type="entry name" value="Rhodopsin 7-helix transmembrane proteins"/>
    <property type="match status" value="1"/>
</dbReference>
<dbReference type="AlphaFoldDB" id="A0A8B7Z1Q8"/>
<feature type="transmembrane region" description="Helical" evidence="9">
    <location>
        <begin position="58"/>
        <end position="77"/>
    </location>
</feature>
<evidence type="ECO:0000313" key="12">
    <source>
        <dbReference type="RefSeq" id="XP_022099539.1"/>
    </source>
</evidence>
<comment type="subcellular location">
    <subcellularLocation>
        <location evidence="1">Cell membrane</location>
        <topology evidence="1">Multi-pass membrane protein</topology>
    </subcellularLocation>
</comment>
<name>A0A8B7Z1Q8_ACAPL</name>
<evidence type="ECO:0000256" key="9">
    <source>
        <dbReference type="SAM" id="Phobius"/>
    </source>
</evidence>
<dbReference type="GeneID" id="110984049"/>
<feature type="domain" description="G-protein coupled receptors family 1 profile" evidence="10">
    <location>
        <begin position="38"/>
        <end position="309"/>
    </location>
</feature>
<gene>
    <name evidence="12" type="primary">LOC110984049</name>
</gene>
<dbReference type="PROSITE" id="PS50262">
    <property type="entry name" value="G_PROTEIN_RECEP_F1_2"/>
    <property type="match status" value="1"/>
</dbReference>
<feature type="transmembrane region" description="Helical" evidence="9">
    <location>
        <begin position="290"/>
        <end position="311"/>
    </location>
</feature>
<organism evidence="11 12">
    <name type="scientific">Acanthaster planci</name>
    <name type="common">Crown-of-thorns starfish</name>
    <dbReference type="NCBI Taxonomy" id="133434"/>
    <lineage>
        <taxon>Eukaryota</taxon>
        <taxon>Metazoa</taxon>
        <taxon>Echinodermata</taxon>
        <taxon>Eleutherozoa</taxon>
        <taxon>Asterozoa</taxon>
        <taxon>Asteroidea</taxon>
        <taxon>Valvatacea</taxon>
        <taxon>Valvatida</taxon>
        <taxon>Acanthasteridae</taxon>
        <taxon>Acanthaster</taxon>
    </lineage>
</organism>
<dbReference type="CDD" id="cd00637">
    <property type="entry name" value="7tm_classA_rhodopsin-like"/>
    <property type="match status" value="1"/>
</dbReference>
<feature type="transmembrane region" description="Helical" evidence="9">
    <location>
        <begin position="190"/>
        <end position="213"/>
    </location>
</feature>
<dbReference type="Proteomes" id="UP000694845">
    <property type="component" value="Unplaced"/>
</dbReference>
<protein>
    <submittedName>
        <fullName evidence="12">5-hydroxytryptamine receptor 2A-like</fullName>
    </submittedName>
</protein>
<feature type="transmembrane region" description="Helical" evidence="9">
    <location>
        <begin position="141"/>
        <end position="162"/>
    </location>
</feature>
<dbReference type="InterPro" id="IPR017452">
    <property type="entry name" value="GPCR_Rhodpsn_7TM"/>
</dbReference>
<dbReference type="GO" id="GO:0005886">
    <property type="term" value="C:plasma membrane"/>
    <property type="evidence" value="ECO:0007669"/>
    <property type="project" value="UniProtKB-SubCell"/>
</dbReference>
<keyword evidence="11" id="KW-1185">Reference proteome</keyword>
<dbReference type="SUPFAM" id="SSF81321">
    <property type="entry name" value="Family A G protein-coupled receptor-like"/>
    <property type="match status" value="1"/>
</dbReference>
<dbReference type="SMART" id="SM01381">
    <property type="entry name" value="7TM_GPCR_Srsx"/>
    <property type="match status" value="1"/>
</dbReference>
<evidence type="ECO:0000313" key="11">
    <source>
        <dbReference type="Proteomes" id="UP000694845"/>
    </source>
</evidence>
<reference evidence="12" key="1">
    <citation type="submission" date="2025-08" db="UniProtKB">
        <authorList>
            <consortium name="RefSeq"/>
        </authorList>
    </citation>
    <scope>IDENTIFICATION</scope>
</reference>
<dbReference type="PANTHER" id="PTHR24228">
    <property type="entry name" value="B2 BRADYKININ RECEPTOR/ANGIOTENSIN II RECEPTOR"/>
    <property type="match status" value="1"/>
</dbReference>
<evidence type="ECO:0000256" key="2">
    <source>
        <dbReference type="ARBA" id="ARBA00022475"/>
    </source>
</evidence>
<keyword evidence="7" id="KW-0675">Receptor</keyword>
<dbReference type="GO" id="GO:0004930">
    <property type="term" value="F:G protein-coupled receptor activity"/>
    <property type="evidence" value="ECO:0007669"/>
    <property type="project" value="UniProtKB-KW"/>
</dbReference>
<keyword evidence="2" id="KW-1003">Cell membrane</keyword>
<feature type="transmembrane region" description="Helical" evidence="9">
    <location>
        <begin position="22"/>
        <end position="46"/>
    </location>
</feature>
<evidence type="ECO:0000256" key="6">
    <source>
        <dbReference type="ARBA" id="ARBA00023136"/>
    </source>
</evidence>
<dbReference type="PRINTS" id="PR00237">
    <property type="entry name" value="GPCRRHODOPSN"/>
</dbReference>
<dbReference type="InterPro" id="IPR000276">
    <property type="entry name" value="GPCR_Rhodpsn"/>
</dbReference>
<dbReference type="Pfam" id="PF00001">
    <property type="entry name" value="7tm_1"/>
    <property type="match status" value="1"/>
</dbReference>
<keyword evidence="3 9" id="KW-0812">Transmembrane</keyword>
<sequence>MADIGTLNSTLGDSLFTYEERVVVAVLVLIIFVVGTIGNCIVILAVMLSKQLQNNTNVFVVSLAATDLCYCLLLPVSNVAALLSVDGWPLHSKGLCFLLALMSFTCGGASLYNLACIALNRLLLIRGPAAAYHWLFTPKKIVIMVVCTWAIPLVALLIPPAFGVGELGYDPGDNTCSDIDYHPRSSDYQLVQAFCIYPIPLATIVISYSLIFVHVKRHFERKEESFRSSHEMLSGARPDETTRELEVRFKKRVNRQQLQITTNLFMVSSAFVVFSAPYSFTLLVPHSGRVLLFLSVPFTFNSCLNPIIYTVNHPRFNRVIRCILRCRFGEIPKPSRLLLAARAKCGSVQCE</sequence>
<evidence type="ECO:0000256" key="8">
    <source>
        <dbReference type="ARBA" id="ARBA00023224"/>
    </source>
</evidence>
<dbReference type="KEGG" id="aplc:110984049"/>